<name>A0A3N7HMK0_9BURK</name>
<accession>A0A3N7HMK0</accession>
<reference evidence="1 2" key="2">
    <citation type="submission" date="2018-12" db="EMBL/GenBank/DDBJ databases">
        <title>Rhizobacter gummiphilus sp. nov., a rubber-degrading bacterium isolated from the soil of a botanical garden in Japan.</title>
        <authorList>
            <person name="Shunsuke S.S."/>
        </authorList>
    </citation>
    <scope>NUCLEOTIDE SEQUENCE [LARGE SCALE GENOMIC DNA]</scope>
    <source>
        <strain evidence="1 2">S-16</strain>
    </source>
</reference>
<comment type="caution">
    <text evidence="1">The sequence shown here is derived from an EMBL/GenBank/DDBJ whole genome shotgun (WGS) entry which is preliminary data.</text>
</comment>
<evidence type="ECO:0000313" key="2">
    <source>
        <dbReference type="Proteomes" id="UP000267464"/>
    </source>
</evidence>
<dbReference type="AlphaFoldDB" id="A0A3N7HMK0"/>
<evidence type="ECO:0000313" key="1">
    <source>
        <dbReference type="EMBL" id="RQP21861.1"/>
    </source>
</evidence>
<gene>
    <name evidence="1" type="ORF">DZC73_25825</name>
</gene>
<keyword evidence="2" id="KW-1185">Reference proteome</keyword>
<sequence>MNHWGASVIDIPTSEKEESDLLVHMDGCAMLVEEKTKVDSVAWLGERRDVLARGEVHNTTTPLTRDNRLSGLIKKAASQLDSSSADRPHDFLLLWFTATGLQARPKFDQFIATLYGTTKIIEMGSNGFRTCYFFRNSDFFNCAQSLDGAIVAREENGKLSMKLCLNPLSPRVDDLRRSPIAARFPNALEDPIEAETRGAYVLDADIDRRDEPALLSYLQDKYRTAPLMPFDLGHMNIALHV</sequence>
<reference evidence="1 2" key="1">
    <citation type="submission" date="2018-08" db="EMBL/GenBank/DDBJ databases">
        <authorList>
            <person name="Khan S.A."/>
            <person name="Jeon C.O."/>
            <person name="Chun B.H."/>
            <person name="Jeong S.E."/>
        </authorList>
    </citation>
    <scope>NUCLEOTIDE SEQUENCE [LARGE SCALE GENOMIC DNA]</scope>
    <source>
        <strain evidence="1 2">S-16</strain>
    </source>
</reference>
<dbReference type="EMBL" id="QUSW01000009">
    <property type="protein sequence ID" value="RQP21861.1"/>
    <property type="molecule type" value="Genomic_DNA"/>
</dbReference>
<proteinExistence type="predicted"/>
<protein>
    <submittedName>
        <fullName evidence="1">Uncharacterized protein</fullName>
    </submittedName>
</protein>
<organism evidence="1 2">
    <name type="scientific">Piscinibacter terrae</name>
    <dbReference type="NCBI Taxonomy" id="2496871"/>
    <lineage>
        <taxon>Bacteria</taxon>
        <taxon>Pseudomonadati</taxon>
        <taxon>Pseudomonadota</taxon>
        <taxon>Betaproteobacteria</taxon>
        <taxon>Burkholderiales</taxon>
        <taxon>Sphaerotilaceae</taxon>
        <taxon>Piscinibacter</taxon>
    </lineage>
</organism>
<dbReference type="Proteomes" id="UP000267464">
    <property type="component" value="Unassembled WGS sequence"/>
</dbReference>